<gene>
    <name evidence="2" type="ORF">DW663_08845</name>
</gene>
<reference evidence="2 3" key="1">
    <citation type="submission" date="2018-08" db="EMBL/GenBank/DDBJ databases">
        <title>A genome reference for cultivated species of the human gut microbiota.</title>
        <authorList>
            <person name="Zou Y."/>
            <person name="Xue W."/>
            <person name="Luo G."/>
        </authorList>
    </citation>
    <scope>NUCLEOTIDE SEQUENCE [LARGE SCALE GENOMIC DNA]</scope>
    <source>
        <strain evidence="2 3">AM25-1</strain>
    </source>
</reference>
<dbReference type="Pfam" id="PF03724">
    <property type="entry name" value="META"/>
    <property type="match status" value="1"/>
</dbReference>
<organism evidence="2 3">
    <name type="scientific">Fusobacterium mortiferum</name>
    <dbReference type="NCBI Taxonomy" id="850"/>
    <lineage>
        <taxon>Bacteria</taxon>
        <taxon>Fusobacteriati</taxon>
        <taxon>Fusobacteriota</taxon>
        <taxon>Fusobacteriia</taxon>
        <taxon>Fusobacteriales</taxon>
        <taxon>Fusobacteriaceae</taxon>
        <taxon>Fusobacterium</taxon>
    </lineage>
</organism>
<dbReference type="Gene3D" id="2.40.128.270">
    <property type="match status" value="1"/>
</dbReference>
<dbReference type="PANTHER" id="PTHR35535:SF1">
    <property type="entry name" value="HEAT SHOCK PROTEIN HSLJ"/>
    <property type="match status" value="1"/>
</dbReference>
<dbReference type="RefSeq" id="WP_118126737.1">
    <property type="nucleotide sequence ID" value="NZ_CAEUHP010000001.1"/>
</dbReference>
<feature type="domain" description="DUF306" evidence="1">
    <location>
        <begin position="54"/>
        <end position="134"/>
    </location>
</feature>
<evidence type="ECO:0000259" key="1">
    <source>
        <dbReference type="Pfam" id="PF03724"/>
    </source>
</evidence>
<dbReference type="EMBL" id="QRHL01000016">
    <property type="protein sequence ID" value="RHF71294.1"/>
    <property type="molecule type" value="Genomic_DNA"/>
</dbReference>
<dbReference type="AlphaFoldDB" id="A0A414PRW6"/>
<dbReference type="InterPro" id="IPR005184">
    <property type="entry name" value="DUF306_Meta_HslJ"/>
</dbReference>
<dbReference type="Proteomes" id="UP000284676">
    <property type="component" value="Unassembled WGS sequence"/>
</dbReference>
<comment type="caution">
    <text evidence="2">The sequence shown here is derived from an EMBL/GenBank/DDBJ whole genome shotgun (WGS) entry which is preliminary data.</text>
</comment>
<dbReference type="PANTHER" id="PTHR35535">
    <property type="entry name" value="HEAT SHOCK PROTEIN HSLJ"/>
    <property type="match status" value="1"/>
</dbReference>
<dbReference type="InterPro" id="IPR038670">
    <property type="entry name" value="HslJ-like_sf"/>
</dbReference>
<sequence length="138" mass="15294">MKKITILMTMIISLVGCSNLQEKPKDVPQNVSSSLEISNVEYTLINIFPGQGLTVGFDEAGRIFGYSGLNRFFGKVEIKDGKMVVDPLASTRMGGSREALIREDQYLTLLKSMTTITKKENSLILSNEKGEQLIFQGK</sequence>
<accession>A0A414PRW6</accession>
<name>A0A414PRW6_FUSMR</name>
<evidence type="ECO:0000313" key="3">
    <source>
        <dbReference type="Proteomes" id="UP000284676"/>
    </source>
</evidence>
<dbReference type="PROSITE" id="PS51257">
    <property type="entry name" value="PROKAR_LIPOPROTEIN"/>
    <property type="match status" value="1"/>
</dbReference>
<protein>
    <submittedName>
        <fullName evidence="2">META domain-containing protein</fullName>
    </submittedName>
</protein>
<dbReference type="InterPro" id="IPR053147">
    <property type="entry name" value="Hsp_HslJ-like"/>
</dbReference>
<proteinExistence type="predicted"/>
<evidence type="ECO:0000313" key="2">
    <source>
        <dbReference type="EMBL" id="RHF71294.1"/>
    </source>
</evidence>